<protein>
    <recommendedName>
        <fullName evidence="3">MIP18 family-like domain-containing protein</fullName>
    </recommendedName>
</protein>
<dbReference type="Pfam" id="PF01883">
    <property type="entry name" value="FeS_assembly_P"/>
    <property type="match status" value="1"/>
</dbReference>
<dbReference type="Gene3D" id="3.30.300.130">
    <property type="entry name" value="Fe-S cluster assembly (FSCA)"/>
    <property type="match status" value="1"/>
</dbReference>
<gene>
    <name evidence="4" type="ORF">METZ01_LOCUS431079</name>
</gene>
<dbReference type="InterPro" id="IPR044304">
    <property type="entry name" value="NUBPL-like"/>
</dbReference>
<organism evidence="4">
    <name type="scientific">marine metagenome</name>
    <dbReference type="NCBI Taxonomy" id="408172"/>
    <lineage>
        <taxon>unclassified sequences</taxon>
        <taxon>metagenomes</taxon>
        <taxon>ecological metagenomes</taxon>
    </lineage>
</organism>
<name>A0A382Y5V8_9ZZZZ</name>
<dbReference type="Pfam" id="PF10609">
    <property type="entry name" value="ParA"/>
    <property type="match status" value="1"/>
</dbReference>
<dbReference type="GO" id="GO:0016226">
    <property type="term" value="P:iron-sulfur cluster assembly"/>
    <property type="evidence" value="ECO:0007669"/>
    <property type="project" value="InterPro"/>
</dbReference>
<keyword evidence="2" id="KW-0067">ATP-binding</keyword>
<feature type="domain" description="MIP18 family-like" evidence="3">
    <location>
        <begin position="3"/>
        <end position="53"/>
    </location>
</feature>
<feature type="non-terminal residue" evidence="4">
    <location>
        <position position="198"/>
    </location>
</feature>
<proteinExistence type="predicted"/>
<dbReference type="PANTHER" id="PTHR42961">
    <property type="entry name" value="IRON-SULFUR PROTEIN NUBPL"/>
    <property type="match status" value="1"/>
</dbReference>
<accession>A0A382Y5V8</accession>
<dbReference type="GO" id="GO:0051539">
    <property type="term" value="F:4 iron, 4 sulfur cluster binding"/>
    <property type="evidence" value="ECO:0007669"/>
    <property type="project" value="TreeGrafter"/>
</dbReference>
<dbReference type="EMBL" id="UINC01172909">
    <property type="protein sequence ID" value="SVD78225.1"/>
    <property type="molecule type" value="Genomic_DNA"/>
</dbReference>
<dbReference type="InterPro" id="IPR002744">
    <property type="entry name" value="MIP18-like"/>
</dbReference>
<dbReference type="InterPro" id="IPR033756">
    <property type="entry name" value="YlxH/NBP35"/>
</dbReference>
<dbReference type="Gene3D" id="3.40.50.300">
    <property type="entry name" value="P-loop containing nucleotide triphosphate hydrolases"/>
    <property type="match status" value="1"/>
</dbReference>
<dbReference type="InterPro" id="IPR027417">
    <property type="entry name" value="P-loop_NTPase"/>
</dbReference>
<evidence type="ECO:0000313" key="4">
    <source>
        <dbReference type="EMBL" id="SVD78225.1"/>
    </source>
</evidence>
<dbReference type="AlphaFoldDB" id="A0A382Y5V8"/>
<dbReference type="SUPFAM" id="SSF52540">
    <property type="entry name" value="P-loop containing nucleoside triphosphate hydrolases"/>
    <property type="match status" value="1"/>
</dbReference>
<keyword evidence="1" id="KW-0547">Nucleotide-binding</keyword>
<evidence type="ECO:0000256" key="1">
    <source>
        <dbReference type="ARBA" id="ARBA00022741"/>
    </source>
</evidence>
<dbReference type="GO" id="GO:0005524">
    <property type="term" value="F:ATP binding"/>
    <property type="evidence" value="ECO:0007669"/>
    <property type="project" value="UniProtKB-KW"/>
</dbReference>
<dbReference type="PANTHER" id="PTHR42961:SF2">
    <property type="entry name" value="IRON-SULFUR PROTEIN NUBPL"/>
    <property type="match status" value="1"/>
</dbReference>
<evidence type="ECO:0000259" key="3">
    <source>
        <dbReference type="Pfam" id="PF01883"/>
    </source>
</evidence>
<dbReference type="SUPFAM" id="SSF117916">
    <property type="entry name" value="Fe-S cluster assembly (FSCA) domain-like"/>
    <property type="match status" value="1"/>
</dbReference>
<dbReference type="InterPro" id="IPR034904">
    <property type="entry name" value="FSCA_dom_sf"/>
</dbReference>
<reference evidence="4" key="1">
    <citation type="submission" date="2018-05" db="EMBL/GenBank/DDBJ databases">
        <authorList>
            <person name="Lanie J.A."/>
            <person name="Ng W.-L."/>
            <person name="Kazmierczak K.M."/>
            <person name="Andrzejewski T.M."/>
            <person name="Davidsen T.M."/>
            <person name="Wayne K.J."/>
            <person name="Tettelin H."/>
            <person name="Glass J.I."/>
            <person name="Rusch D."/>
            <person name="Podicherti R."/>
            <person name="Tsui H.-C.T."/>
            <person name="Winkler M.E."/>
        </authorList>
    </citation>
    <scope>NUCLEOTIDE SEQUENCE</scope>
</reference>
<sequence>MNKDKALDILRTINYPGFNRDIVSFGMVKNVSIDGNNIKVNLNITSQNEEKKNIVINLVKSKLDDYFKTVSVELIGDAPKQPPPLSSSQQDSAPETLLSGIKHVIAIASGKGGVGKSTIAANLACGLVHRGLKVGLLDLDIYGPSLPIILGINEHPKMTQNRKLIPLERYSMKVMSFGFISGNDTPVIWRGPLVSRMT</sequence>
<evidence type="ECO:0000256" key="2">
    <source>
        <dbReference type="ARBA" id="ARBA00022840"/>
    </source>
</evidence>